<feature type="domain" description="Condensation" evidence="1">
    <location>
        <begin position="56"/>
        <end position="315"/>
    </location>
</feature>
<organism evidence="2 3">
    <name type="scientific">Gordonia mangrovi</name>
    <dbReference type="NCBI Taxonomy" id="2665643"/>
    <lineage>
        <taxon>Bacteria</taxon>
        <taxon>Bacillati</taxon>
        <taxon>Actinomycetota</taxon>
        <taxon>Actinomycetes</taxon>
        <taxon>Mycobacteriales</taxon>
        <taxon>Gordoniaceae</taxon>
        <taxon>Gordonia</taxon>
    </lineage>
</organism>
<dbReference type="GO" id="GO:0003824">
    <property type="term" value="F:catalytic activity"/>
    <property type="evidence" value="ECO:0007669"/>
    <property type="project" value="InterPro"/>
</dbReference>
<dbReference type="AlphaFoldDB" id="A0A6L7GT91"/>
<dbReference type="GO" id="GO:0043041">
    <property type="term" value="P:amino acid activation for nonribosomal peptide biosynthetic process"/>
    <property type="evidence" value="ECO:0007669"/>
    <property type="project" value="TreeGrafter"/>
</dbReference>
<keyword evidence="3" id="KW-1185">Reference proteome</keyword>
<comment type="caution">
    <text evidence="2">The sequence shown here is derived from an EMBL/GenBank/DDBJ whole genome shotgun (WGS) entry which is preliminary data.</text>
</comment>
<proteinExistence type="predicted"/>
<evidence type="ECO:0000313" key="3">
    <source>
        <dbReference type="Proteomes" id="UP000475545"/>
    </source>
</evidence>
<dbReference type="SUPFAM" id="SSF52777">
    <property type="entry name" value="CoA-dependent acyltransferases"/>
    <property type="match status" value="2"/>
</dbReference>
<evidence type="ECO:0000259" key="1">
    <source>
        <dbReference type="Pfam" id="PF00668"/>
    </source>
</evidence>
<dbReference type="Proteomes" id="UP000475545">
    <property type="component" value="Unassembled WGS sequence"/>
</dbReference>
<protein>
    <submittedName>
        <fullName evidence="2">Condensation protein</fullName>
    </submittedName>
</protein>
<dbReference type="PANTHER" id="PTHR45527:SF1">
    <property type="entry name" value="FATTY ACID SYNTHASE"/>
    <property type="match status" value="1"/>
</dbReference>
<dbReference type="GO" id="GO:0008610">
    <property type="term" value="P:lipid biosynthetic process"/>
    <property type="evidence" value="ECO:0007669"/>
    <property type="project" value="UniProtKB-ARBA"/>
</dbReference>
<dbReference type="Pfam" id="PF00668">
    <property type="entry name" value="Condensation"/>
    <property type="match status" value="1"/>
</dbReference>
<dbReference type="InterPro" id="IPR001242">
    <property type="entry name" value="Condensation_dom"/>
</dbReference>
<dbReference type="GO" id="GO:0044550">
    <property type="term" value="P:secondary metabolite biosynthetic process"/>
    <property type="evidence" value="ECO:0007669"/>
    <property type="project" value="TreeGrafter"/>
</dbReference>
<accession>A0A6L7GT91</accession>
<name>A0A6L7GT91_9ACTN</name>
<dbReference type="PANTHER" id="PTHR45527">
    <property type="entry name" value="NONRIBOSOMAL PEPTIDE SYNTHETASE"/>
    <property type="match status" value="1"/>
</dbReference>
<sequence>MKLSGVDTVDIAPGELIRWNLAPTAADCTADVNTSENEKFHLDATRRDGRAGWLALTIDLAENIAVDELTRAIRSMIDRHEVLRCHFDDGEQGWRRRRLAPDAFDAVPHIVTQTADLTEHVLAGIDATCSPLTVLGHFVAAVRRVSSTTVVLGFDHCFVDAYSLAVIAKDFVDDLRERAVEAPLSYLDVRRIEESSTPRVDSSDEHVRAWGEFLAANDWHVPAFPLDLGLGAGETAPVRTDVRTLVSGRETDRFDQAIHARGARIYPLLLTSLAQAVRDVGGPDELPTILPVHTRHAPGARRTVGWMVANVPIRLLGASALPGDDLTINSARLAAALPLAEIGLTPVYAAYADLIRPSRHDVFMISYLDYRRTDLPKCAVTQQISATRATDTAQLWFWRDHDGIHLRTRHPDTSTAARTIDDVLGALSDRLRELSADGQRVG</sequence>
<dbReference type="GO" id="GO:0005737">
    <property type="term" value="C:cytoplasm"/>
    <property type="evidence" value="ECO:0007669"/>
    <property type="project" value="TreeGrafter"/>
</dbReference>
<dbReference type="InterPro" id="IPR023213">
    <property type="entry name" value="CAT-like_dom_sf"/>
</dbReference>
<evidence type="ECO:0000313" key="2">
    <source>
        <dbReference type="EMBL" id="MXP23130.1"/>
    </source>
</evidence>
<dbReference type="RefSeq" id="WP_160903276.1">
    <property type="nucleotide sequence ID" value="NZ_CP102850.1"/>
</dbReference>
<reference evidence="2 3" key="1">
    <citation type="submission" date="2019-11" db="EMBL/GenBank/DDBJ databases">
        <title>Gordonia sp. nov., a novel actinobacterium isolated from mangrove soil in Hainan.</title>
        <authorList>
            <person name="Huang X."/>
            <person name="Xie Y."/>
            <person name="Chu X."/>
            <person name="Xiao K."/>
        </authorList>
    </citation>
    <scope>NUCLEOTIDE SEQUENCE [LARGE SCALE GENOMIC DNA]</scope>
    <source>
        <strain evidence="2 3">HNM0687</strain>
    </source>
</reference>
<gene>
    <name evidence="2" type="ORF">GIY30_17470</name>
</gene>
<dbReference type="Gene3D" id="3.30.559.10">
    <property type="entry name" value="Chloramphenicol acetyltransferase-like domain"/>
    <property type="match status" value="1"/>
</dbReference>
<dbReference type="EMBL" id="WMBR01000004">
    <property type="protein sequence ID" value="MXP23130.1"/>
    <property type="molecule type" value="Genomic_DNA"/>
</dbReference>
<dbReference type="Gene3D" id="3.30.559.30">
    <property type="entry name" value="Nonribosomal peptide synthetase, condensation domain"/>
    <property type="match status" value="1"/>
</dbReference>
<dbReference type="GO" id="GO:0031177">
    <property type="term" value="F:phosphopantetheine binding"/>
    <property type="evidence" value="ECO:0007669"/>
    <property type="project" value="TreeGrafter"/>
</dbReference>